<keyword evidence="1" id="KW-1133">Transmembrane helix</keyword>
<dbReference type="GeneID" id="40830654"/>
<protein>
    <submittedName>
        <fullName evidence="2">Uncharacterized membrane protein YhaH, DUF805 family</fullName>
    </submittedName>
</protein>
<dbReference type="Proteomes" id="UP000199063">
    <property type="component" value="Unassembled WGS sequence"/>
</dbReference>
<dbReference type="InterPro" id="IPR008523">
    <property type="entry name" value="DUF805"/>
</dbReference>
<proteinExistence type="predicted"/>
<dbReference type="STRING" id="1196353.SAMN05444921_110166"/>
<evidence type="ECO:0000313" key="2">
    <source>
        <dbReference type="EMBL" id="SDM59486.1"/>
    </source>
</evidence>
<keyword evidence="1" id="KW-0472">Membrane</keyword>
<keyword evidence="1" id="KW-0812">Transmembrane</keyword>
<reference evidence="3" key="1">
    <citation type="submission" date="2016-10" db="EMBL/GenBank/DDBJ databases">
        <authorList>
            <person name="Varghese N."/>
            <person name="Submissions S."/>
        </authorList>
    </citation>
    <scope>NUCLEOTIDE SEQUENCE [LARGE SCALE GENOMIC DNA]</scope>
    <source>
        <strain evidence="3">CGMCC 4.7042</strain>
    </source>
</reference>
<gene>
    <name evidence="2" type="ORF">SAMN05444921_110166</name>
</gene>
<feature type="transmembrane region" description="Helical" evidence="1">
    <location>
        <begin position="23"/>
        <end position="44"/>
    </location>
</feature>
<dbReference type="EMBL" id="FNHI01000010">
    <property type="protein sequence ID" value="SDM59486.1"/>
    <property type="molecule type" value="Genomic_DNA"/>
</dbReference>
<evidence type="ECO:0000256" key="1">
    <source>
        <dbReference type="SAM" id="Phobius"/>
    </source>
</evidence>
<dbReference type="Pfam" id="PF05656">
    <property type="entry name" value="DUF805"/>
    <property type="match status" value="1"/>
</dbReference>
<dbReference type="PANTHER" id="PTHR34980:SF2">
    <property type="entry name" value="INNER MEMBRANE PROTEIN YHAH-RELATED"/>
    <property type="match status" value="1"/>
</dbReference>
<feature type="transmembrane region" description="Helical" evidence="1">
    <location>
        <begin position="76"/>
        <end position="97"/>
    </location>
</feature>
<dbReference type="RefSeq" id="WP_093655541.1">
    <property type="nucleotide sequence ID" value="NZ_FNHI01000010.1"/>
</dbReference>
<dbReference type="OrthoDB" id="9812349at2"/>
<feature type="transmembrane region" description="Helical" evidence="1">
    <location>
        <begin position="50"/>
        <end position="69"/>
    </location>
</feature>
<name>A0A1G9UHW1_9ACTN</name>
<accession>A0A1G9UHW1</accession>
<organism evidence="2 3">
    <name type="scientific">Streptomyces wuyuanensis</name>
    <dbReference type="NCBI Taxonomy" id="1196353"/>
    <lineage>
        <taxon>Bacteria</taxon>
        <taxon>Bacillati</taxon>
        <taxon>Actinomycetota</taxon>
        <taxon>Actinomycetes</taxon>
        <taxon>Kitasatosporales</taxon>
        <taxon>Streptomycetaceae</taxon>
        <taxon>Streptomyces</taxon>
    </lineage>
</organism>
<dbReference type="GO" id="GO:0005886">
    <property type="term" value="C:plasma membrane"/>
    <property type="evidence" value="ECO:0007669"/>
    <property type="project" value="TreeGrafter"/>
</dbReference>
<evidence type="ECO:0000313" key="3">
    <source>
        <dbReference type="Proteomes" id="UP000199063"/>
    </source>
</evidence>
<sequence length="118" mass="12906">MNWYLAVLKNYAGFGGRARRKEYWMFTLVNIAVVAVLAGIGVAIDTMIPYVVYYVAILVPALAVTVRRLHDTGRSAWWLLISLVPLVGAIVMLVFLASEGEEAPNRFGENPKAVPAAA</sequence>
<dbReference type="AlphaFoldDB" id="A0A1G9UHW1"/>
<keyword evidence="3" id="KW-1185">Reference proteome</keyword>
<dbReference type="PANTHER" id="PTHR34980">
    <property type="entry name" value="INNER MEMBRANE PROTEIN-RELATED-RELATED"/>
    <property type="match status" value="1"/>
</dbReference>